<comment type="caution">
    <text evidence="7">The sequence shown here is derived from an EMBL/GenBank/DDBJ whole genome shotgun (WGS) entry which is preliminary data.</text>
</comment>
<dbReference type="PANTHER" id="PTHR22807">
    <property type="entry name" value="NOP2 YEAST -RELATED NOL1/NOP2/FMU SUN DOMAIN-CONTAINING"/>
    <property type="match status" value="1"/>
</dbReference>
<accession>A0A5J9SXH9</accession>
<reference evidence="7 8" key="1">
    <citation type="journal article" date="2019" name="Sci. Rep.">
        <title>A high-quality genome of Eragrostis curvula grass provides insights into Poaceae evolution and supports new strategies to enhance forage quality.</title>
        <authorList>
            <person name="Carballo J."/>
            <person name="Santos B.A.C.M."/>
            <person name="Zappacosta D."/>
            <person name="Garbus I."/>
            <person name="Selva J.P."/>
            <person name="Gallo C.A."/>
            <person name="Diaz A."/>
            <person name="Albertini E."/>
            <person name="Caccamo M."/>
            <person name="Echenique V."/>
        </authorList>
    </citation>
    <scope>NUCLEOTIDE SEQUENCE [LARGE SCALE GENOMIC DNA]</scope>
    <source>
        <strain evidence="8">cv. Victoria</strain>
        <tissue evidence="7">Leaf</tissue>
    </source>
</reference>
<dbReference type="SUPFAM" id="SSF53335">
    <property type="entry name" value="S-adenosyl-L-methionine-dependent methyltransferases"/>
    <property type="match status" value="1"/>
</dbReference>
<keyword evidence="2 5" id="KW-0808">Transferase</keyword>
<dbReference type="Gramene" id="TVU03728">
    <property type="protein sequence ID" value="TVU03728"/>
    <property type="gene ID" value="EJB05_50733"/>
</dbReference>
<organism evidence="7 8">
    <name type="scientific">Eragrostis curvula</name>
    <name type="common">weeping love grass</name>
    <dbReference type="NCBI Taxonomy" id="38414"/>
    <lineage>
        <taxon>Eukaryota</taxon>
        <taxon>Viridiplantae</taxon>
        <taxon>Streptophyta</taxon>
        <taxon>Embryophyta</taxon>
        <taxon>Tracheophyta</taxon>
        <taxon>Spermatophyta</taxon>
        <taxon>Magnoliopsida</taxon>
        <taxon>Liliopsida</taxon>
        <taxon>Poales</taxon>
        <taxon>Poaceae</taxon>
        <taxon>PACMAD clade</taxon>
        <taxon>Chloridoideae</taxon>
        <taxon>Eragrostideae</taxon>
        <taxon>Eragrostidinae</taxon>
        <taxon>Eragrostis</taxon>
    </lineage>
</organism>
<keyword evidence="3 5" id="KW-0949">S-adenosyl-L-methionine</keyword>
<evidence type="ECO:0000256" key="1">
    <source>
        <dbReference type="ARBA" id="ARBA00022603"/>
    </source>
</evidence>
<protein>
    <recommendedName>
        <fullName evidence="6">SAM-dependent MTase RsmB/NOP-type domain-containing protein</fullName>
    </recommendedName>
</protein>
<dbReference type="Pfam" id="PF01189">
    <property type="entry name" value="Methyltr_RsmB-F"/>
    <property type="match status" value="1"/>
</dbReference>
<evidence type="ECO:0000256" key="4">
    <source>
        <dbReference type="ARBA" id="ARBA00022884"/>
    </source>
</evidence>
<sequence length="119" mass="13210">MIVYSDTGKIWALDVNKGRLRILKDTAKLHGLDEMIIDVHADLRQYAEDTSAKYDKVLLDAPCSGLGVLSKVGKTWCVCMECGFNAIGNKEGGVNLVAQTESGEVDLVLRERQLFWFTC</sequence>
<evidence type="ECO:0000313" key="8">
    <source>
        <dbReference type="Proteomes" id="UP000324897"/>
    </source>
</evidence>
<feature type="binding site" evidence="5">
    <location>
        <position position="42"/>
    </location>
    <ligand>
        <name>S-adenosyl-L-methionine</name>
        <dbReference type="ChEBI" id="CHEBI:59789"/>
    </ligand>
</feature>
<feature type="active site" description="Nucleophile" evidence="5">
    <location>
        <position position="119"/>
    </location>
</feature>
<evidence type="ECO:0000256" key="3">
    <source>
        <dbReference type="ARBA" id="ARBA00022691"/>
    </source>
</evidence>
<name>A0A5J9SXH9_9POAL</name>
<keyword evidence="8" id="KW-1185">Reference proteome</keyword>
<feature type="non-terminal residue" evidence="7">
    <location>
        <position position="1"/>
    </location>
</feature>
<dbReference type="InterPro" id="IPR049560">
    <property type="entry name" value="MeTrfase_RsmB-F_NOP2_cat"/>
</dbReference>
<evidence type="ECO:0000313" key="7">
    <source>
        <dbReference type="EMBL" id="TVU03728.1"/>
    </source>
</evidence>
<evidence type="ECO:0000259" key="6">
    <source>
        <dbReference type="PROSITE" id="PS51686"/>
    </source>
</evidence>
<dbReference type="EMBL" id="RWGY01000154">
    <property type="protein sequence ID" value="TVU03728.1"/>
    <property type="molecule type" value="Genomic_DNA"/>
</dbReference>
<dbReference type="GO" id="GO:0008173">
    <property type="term" value="F:RNA methyltransferase activity"/>
    <property type="evidence" value="ECO:0007669"/>
    <property type="project" value="InterPro"/>
</dbReference>
<dbReference type="Gene3D" id="3.40.50.150">
    <property type="entry name" value="Vaccinia Virus protein VP39"/>
    <property type="match status" value="1"/>
</dbReference>
<keyword evidence="1 5" id="KW-0489">Methyltransferase</keyword>
<dbReference type="AlphaFoldDB" id="A0A5J9SXH9"/>
<feature type="binding site" evidence="5">
    <location>
        <position position="14"/>
    </location>
    <ligand>
        <name>S-adenosyl-L-methionine</name>
        <dbReference type="ChEBI" id="CHEBI:59789"/>
    </ligand>
</feature>
<feature type="domain" description="SAM-dependent MTase RsmB/NOP-type" evidence="6">
    <location>
        <begin position="1"/>
        <end position="119"/>
    </location>
</feature>
<dbReference type="OrthoDB" id="1690730at2759"/>
<dbReference type="GO" id="GO:0001510">
    <property type="term" value="P:RNA methylation"/>
    <property type="evidence" value="ECO:0007669"/>
    <property type="project" value="InterPro"/>
</dbReference>
<gene>
    <name evidence="7" type="ORF">EJB05_50733</name>
</gene>
<dbReference type="Proteomes" id="UP000324897">
    <property type="component" value="Unassembled WGS sequence"/>
</dbReference>
<evidence type="ECO:0000256" key="2">
    <source>
        <dbReference type="ARBA" id="ARBA00022679"/>
    </source>
</evidence>
<proteinExistence type="inferred from homology"/>
<dbReference type="PROSITE" id="PS51686">
    <property type="entry name" value="SAM_MT_RSMB_NOP"/>
    <property type="match status" value="1"/>
</dbReference>
<keyword evidence="4 5" id="KW-0694">RNA-binding</keyword>
<evidence type="ECO:0000256" key="5">
    <source>
        <dbReference type="PROSITE-ProRule" id="PRU01023"/>
    </source>
</evidence>
<comment type="caution">
    <text evidence="5">Lacks conserved residue(s) required for the propagation of feature annotation.</text>
</comment>
<dbReference type="GO" id="GO:0003723">
    <property type="term" value="F:RNA binding"/>
    <property type="evidence" value="ECO:0007669"/>
    <property type="project" value="UniProtKB-UniRule"/>
</dbReference>
<comment type="similarity">
    <text evidence="5">Belongs to the class I-like SAM-binding methyltransferase superfamily. RsmB/NOP family.</text>
</comment>
<dbReference type="InterPro" id="IPR001678">
    <property type="entry name" value="MeTrfase_RsmB-F_NOP2_dom"/>
</dbReference>
<dbReference type="PANTHER" id="PTHR22807:SF61">
    <property type="entry name" value="NOL1_NOP2_SUN FAMILY PROTEIN _ ANTITERMINATION NUSB DOMAIN-CONTAINING PROTEIN"/>
    <property type="match status" value="1"/>
</dbReference>
<dbReference type="InterPro" id="IPR023267">
    <property type="entry name" value="RCMT"/>
</dbReference>
<dbReference type="InterPro" id="IPR029063">
    <property type="entry name" value="SAM-dependent_MTases_sf"/>
</dbReference>
<feature type="binding site" evidence="5">
    <location>
        <position position="60"/>
    </location>
    <ligand>
        <name>S-adenosyl-L-methionine</name>
        <dbReference type="ChEBI" id="CHEBI:59789"/>
    </ligand>
</feature>